<dbReference type="AlphaFoldDB" id="U3AHW1"/>
<dbReference type="STRING" id="1219080.VEZ01S_17_00030"/>
<dbReference type="InterPro" id="IPR051534">
    <property type="entry name" value="CBASS_pafABC_assoc_protein"/>
</dbReference>
<feature type="domain" description="WYL" evidence="1">
    <location>
        <begin position="155"/>
        <end position="222"/>
    </location>
</feature>
<dbReference type="eggNOG" id="COG2378">
    <property type="taxonomic scope" value="Bacteria"/>
</dbReference>
<keyword evidence="4" id="KW-1185">Reference proteome</keyword>
<dbReference type="Proteomes" id="UP000016562">
    <property type="component" value="Unassembled WGS sequence"/>
</dbReference>
<gene>
    <name evidence="3" type="ORF">VEZ01S_17_00030</name>
</gene>
<dbReference type="PANTHER" id="PTHR34580">
    <property type="match status" value="1"/>
</dbReference>
<evidence type="ECO:0000259" key="1">
    <source>
        <dbReference type="Pfam" id="PF13280"/>
    </source>
</evidence>
<evidence type="ECO:0000313" key="3">
    <source>
        <dbReference type="EMBL" id="GAD79516.1"/>
    </source>
</evidence>
<protein>
    <submittedName>
        <fullName evidence="3">Uncharacterized protein</fullName>
    </submittedName>
</protein>
<reference evidence="3 4" key="1">
    <citation type="submission" date="2013-09" db="EMBL/GenBank/DDBJ databases">
        <title>Whole genome shotgun sequence of Vibrio ezurae NBRC 102218.</title>
        <authorList>
            <person name="Yoshida I."/>
            <person name="Hosoyama A."/>
            <person name="Numata M."/>
            <person name="Hashimoto M."/>
            <person name="Hosoyama Y."/>
            <person name="Tsuchikane K."/>
            <person name="Noguchi M."/>
            <person name="Hirakata S."/>
            <person name="Ichikawa N."/>
            <person name="Ohji S."/>
            <person name="Yamazoe A."/>
            <person name="Fujita N."/>
        </authorList>
    </citation>
    <scope>NUCLEOTIDE SEQUENCE [LARGE SCALE GENOMIC DNA]</scope>
    <source>
        <strain evidence="3 4">NBRC 102218</strain>
    </source>
</reference>
<name>U3AHW1_9VIBR</name>
<dbReference type="Pfam" id="PF13280">
    <property type="entry name" value="WYL"/>
    <property type="match status" value="1"/>
</dbReference>
<sequence>MSKTFERYQLVLQNIPCHPAYVTSLELKQMLLSHELLDSSLDDKSQMKTVQRVITKVASDYYSIEINTDTRPHQIKIAQGHPHPINPSAMSSVLSLKIIEHEVLQMLPPTMRKEVANLISTSNAELDKRTELWKERFTYSPIEFQLTSPQFEESIIEDIEQAIVDKRSLHLSYQKRGDSYTQEYSVEPVGIVLHGRSFYLIAVKENTDQYRTFAIHRIKRLKLGFSLQNAHKSFNAKQYIQRNVPHFSGGEFIEIVLNIDNYEGLHLIEESKLSACQEIIYKDKNITTIKAKVRDSLGFEWWLMKNANLIEVLSPPHIRDKVIDNLHSALAKYQKSE</sequence>
<proteinExistence type="predicted"/>
<organism evidence="3 4">
    <name type="scientific">Vibrio ezurae NBRC 102218</name>
    <dbReference type="NCBI Taxonomy" id="1219080"/>
    <lineage>
        <taxon>Bacteria</taxon>
        <taxon>Pseudomonadati</taxon>
        <taxon>Pseudomonadota</taxon>
        <taxon>Gammaproteobacteria</taxon>
        <taxon>Vibrionales</taxon>
        <taxon>Vibrionaceae</taxon>
        <taxon>Vibrio</taxon>
    </lineage>
</organism>
<dbReference type="InterPro" id="IPR026881">
    <property type="entry name" value="WYL_dom"/>
</dbReference>
<dbReference type="EMBL" id="BATM01000017">
    <property type="protein sequence ID" value="GAD79516.1"/>
    <property type="molecule type" value="Genomic_DNA"/>
</dbReference>
<comment type="caution">
    <text evidence="3">The sequence shown here is derived from an EMBL/GenBank/DDBJ whole genome shotgun (WGS) entry which is preliminary data.</text>
</comment>
<dbReference type="RefSeq" id="WP_021713225.1">
    <property type="nucleotide sequence ID" value="NZ_BATM01000017.1"/>
</dbReference>
<dbReference type="Pfam" id="PF25583">
    <property type="entry name" value="WCX"/>
    <property type="match status" value="1"/>
</dbReference>
<dbReference type="PANTHER" id="PTHR34580:SF1">
    <property type="entry name" value="PROTEIN PAFC"/>
    <property type="match status" value="1"/>
</dbReference>
<dbReference type="InterPro" id="IPR057727">
    <property type="entry name" value="WCX_dom"/>
</dbReference>
<dbReference type="OrthoDB" id="8595817at2"/>
<dbReference type="PROSITE" id="PS52050">
    <property type="entry name" value="WYL"/>
    <property type="match status" value="1"/>
</dbReference>
<evidence type="ECO:0000259" key="2">
    <source>
        <dbReference type="Pfam" id="PF25583"/>
    </source>
</evidence>
<accession>U3AHW1</accession>
<evidence type="ECO:0000313" key="4">
    <source>
        <dbReference type="Proteomes" id="UP000016562"/>
    </source>
</evidence>
<feature type="domain" description="WCX" evidence="2">
    <location>
        <begin position="254"/>
        <end position="329"/>
    </location>
</feature>